<name>A0A167UNW2_9AGAM</name>
<evidence type="ECO:0000256" key="1">
    <source>
        <dbReference type="SAM" id="MobiDB-lite"/>
    </source>
</evidence>
<dbReference type="AlphaFoldDB" id="A0A167UNW2"/>
<feature type="region of interest" description="Disordered" evidence="1">
    <location>
        <begin position="37"/>
        <end position="63"/>
    </location>
</feature>
<dbReference type="EMBL" id="KV417955">
    <property type="protein sequence ID" value="KZP04134.1"/>
    <property type="molecule type" value="Genomic_DNA"/>
</dbReference>
<reference evidence="2 3" key="1">
    <citation type="journal article" date="2016" name="Mol. Biol. Evol.">
        <title>Comparative Genomics of Early-Diverging Mushroom-Forming Fungi Provides Insights into the Origins of Lignocellulose Decay Capabilities.</title>
        <authorList>
            <person name="Nagy L.G."/>
            <person name="Riley R."/>
            <person name="Tritt A."/>
            <person name="Adam C."/>
            <person name="Daum C."/>
            <person name="Floudas D."/>
            <person name="Sun H."/>
            <person name="Yadav J.S."/>
            <person name="Pangilinan J."/>
            <person name="Larsson K.H."/>
            <person name="Matsuura K."/>
            <person name="Barry K."/>
            <person name="Labutti K."/>
            <person name="Kuo R."/>
            <person name="Ohm R.A."/>
            <person name="Bhattacharya S.S."/>
            <person name="Shirouzu T."/>
            <person name="Yoshinaga Y."/>
            <person name="Martin F.M."/>
            <person name="Grigoriev I.V."/>
            <person name="Hibbett D.S."/>
        </authorList>
    </citation>
    <scope>NUCLEOTIDE SEQUENCE [LARGE SCALE GENOMIC DNA]</scope>
    <source>
        <strain evidence="2 3">CBS 109695</strain>
    </source>
</reference>
<sequence>MIMKMHLQPVGSALSATAMRAAARLSKITNNLRFSPRVSRSAEAAHTGDTVNQHIQIPKNAKAGAQAATPSRYPLQDIKDFILSLTFEEKVKLAMLDTPKTLKRAMRLRRRVGFAPMSPIAEVLEIESEPFHFILMPATPIITSDTVNHHIRIPNNSAKAGGVHAATLHRCPSQGIKGLGLGLTFEQKVNLAMRDTPIIIKRAMKLRRRVGFALMSPVTEVLEFESEPFYFIIMPATPNI</sequence>
<accession>A0A167UNW2</accession>
<keyword evidence="3" id="KW-1185">Reference proteome</keyword>
<dbReference type="Proteomes" id="UP000076532">
    <property type="component" value="Unassembled WGS sequence"/>
</dbReference>
<evidence type="ECO:0000313" key="3">
    <source>
        <dbReference type="Proteomes" id="UP000076532"/>
    </source>
</evidence>
<organism evidence="2 3">
    <name type="scientific">Athelia psychrophila</name>
    <dbReference type="NCBI Taxonomy" id="1759441"/>
    <lineage>
        <taxon>Eukaryota</taxon>
        <taxon>Fungi</taxon>
        <taxon>Dikarya</taxon>
        <taxon>Basidiomycota</taxon>
        <taxon>Agaricomycotina</taxon>
        <taxon>Agaricomycetes</taxon>
        <taxon>Agaricomycetidae</taxon>
        <taxon>Atheliales</taxon>
        <taxon>Atheliaceae</taxon>
        <taxon>Athelia</taxon>
    </lineage>
</organism>
<gene>
    <name evidence="2" type="ORF">FIBSPDRAFT_878822</name>
</gene>
<proteinExistence type="predicted"/>
<protein>
    <submittedName>
        <fullName evidence="2">Uncharacterized protein</fullName>
    </submittedName>
</protein>
<evidence type="ECO:0000313" key="2">
    <source>
        <dbReference type="EMBL" id="KZP04134.1"/>
    </source>
</evidence>